<protein>
    <submittedName>
        <fullName evidence="2">Uncharacterized protein</fullName>
    </submittedName>
</protein>
<proteinExistence type="predicted"/>
<sequence>MGQPREKRPAPSADDSLSSDPNLDDEQNFRTLLAQVVADNKVLKQAYEDLNSRLSQFLEINSGLVAENSRLVSENEALRNLNRSLQQNTRSSTPAKSSPTLPDNLARLSSQDKNDRDFVDAICAEAGIPCPDEVFFDTSVMPNAGR</sequence>
<reference evidence="2" key="1">
    <citation type="submission" date="2020-10" db="EMBL/GenBank/DDBJ databases">
        <authorList>
            <person name="Kikuchi T."/>
        </authorList>
    </citation>
    <scope>NUCLEOTIDE SEQUENCE</scope>
    <source>
        <strain evidence="2">NKZ352</strain>
    </source>
</reference>
<organism evidence="2 3">
    <name type="scientific">Caenorhabditis auriculariae</name>
    <dbReference type="NCBI Taxonomy" id="2777116"/>
    <lineage>
        <taxon>Eukaryota</taxon>
        <taxon>Metazoa</taxon>
        <taxon>Ecdysozoa</taxon>
        <taxon>Nematoda</taxon>
        <taxon>Chromadorea</taxon>
        <taxon>Rhabditida</taxon>
        <taxon>Rhabditina</taxon>
        <taxon>Rhabditomorpha</taxon>
        <taxon>Rhabditoidea</taxon>
        <taxon>Rhabditidae</taxon>
        <taxon>Peloderinae</taxon>
        <taxon>Caenorhabditis</taxon>
    </lineage>
</organism>
<gene>
    <name evidence="2" type="ORF">CAUJ_LOCUS12687</name>
</gene>
<keyword evidence="3" id="KW-1185">Reference proteome</keyword>
<comment type="caution">
    <text evidence="2">The sequence shown here is derived from an EMBL/GenBank/DDBJ whole genome shotgun (WGS) entry which is preliminary data.</text>
</comment>
<feature type="region of interest" description="Disordered" evidence="1">
    <location>
        <begin position="1"/>
        <end position="26"/>
    </location>
</feature>
<name>A0A8S1HQL7_9PELO</name>
<accession>A0A8S1HQL7</accession>
<evidence type="ECO:0000313" key="2">
    <source>
        <dbReference type="EMBL" id="CAD6196775.1"/>
    </source>
</evidence>
<feature type="region of interest" description="Disordered" evidence="1">
    <location>
        <begin position="82"/>
        <end position="110"/>
    </location>
</feature>
<evidence type="ECO:0000313" key="3">
    <source>
        <dbReference type="Proteomes" id="UP000835052"/>
    </source>
</evidence>
<feature type="compositionally biased region" description="Polar residues" evidence="1">
    <location>
        <begin position="82"/>
        <end position="109"/>
    </location>
</feature>
<dbReference type="EMBL" id="CAJGYM010000079">
    <property type="protein sequence ID" value="CAD6196775.1"/>
    <property type="molecule type" value="Genomic_DNA"/>
</dbReference>
<evidence type="ECO:0000256" key="1">
    <source>
        <dbReference type="SAM" id="MobiDB-lite"/>
    </source>
</evidence>
<feature type="compositionally biased region" description="Low complexity" evidence="1">
    <location>
        <begin position="10"/>
        <end position="21"/>
    </location>
</feature>
<dbReference type="AlphaFoldDB" id="A0A8S1HQL7"/>
<dbReference type="Proteomes" id="UP000835052">
    <property type="component" value="Unassembled WGS sequence"/>
</dbReference>